<feature type="compositionally biased region" description="Basic residues" evidence="1">
    <location>
        <begin position="74"/>
        <end position="83"/>
    </location>
</feature>
<dbReference type="OrthoDB" id="5864499at2759"/>
<protein>
    <submittedName>
        <fullName evidence="2">Uncharacterized protein</fullName>
    </submittedName>
</protein>
<dbReference type="InterPro" id="IPR035892">
    <property type="entry name" value="C2_domain_sf"/>
</dbReference>
<proteinExistence type="predicted"/>
<keyword evidence="3" id="KW-1185">Reference proteome</keyword>
<evidence type="ECO:0000313" key="3">
    <source>
        <dbReference type="Proteomes" id="UP000271889"/>
    </source>
</evidence>
<feature type="region of interest" description="Disordered" evidence="1">
    <location>
        <begin position="235"/>
        <end position="269"/>
    </location>
</feature>
<dbReference type="Proteomes" id="UP000271889">
    <property type="component" value="Unassembled WGS sequence"/>
</dbReference>
<feature type="non-terminal residue" evidence="2">
    <location>
        <position position="294"/>
    </location>
</feature>
<feature type="region of interest" description="Disordered" evidence="1">
    <location>
        <begin position="33"/>
        <end position="101"/>
    </location>
</feature>
<accession>A0A3P7MVV3</accession>
<dbReference type="EMBL" id="UYRV01111411">
    <property type="protein sequence ID" value="VDN26748.1"/>
    <property type="molecule type" value="Genomic_DNA"/>
</dbReference>
<sequence>MTLTWSVIVESGLGNGSRISVAELGVSCHYAPPSQAGADPSSGWAPKNMNRAGKNQPAPAARANRVHRDPRPNGTKHGRAAKHEHREWGDRHGELKEEKVAPHKDAWTKFLSNEDPGQRTVFDSELEDRVLETEEETLPERISRISADDLEFQMAYNASKSSSDNDCELLTILTYAPQVQFVTATVKRAKALPYNNAPFARIMLFDGRRLVEQKQTTVNPSVGHKSSLERLVEQKQTTVNPSVGHKSSLDTSSKPSSSSVSSSLSSSSGDASFSESFLFHVTPVKLDRCHIVIE</sequence>
<gene>
    <name evidence="2" type="ORF">CGOC_LOCUS10474</name>
</gene>
<evidence type="ECO:0000313" key="2">
    <source>
        <dbReference type="EMBL" id="VDN26748.1"/>
    </source>
</evidence>
<feature type="compositionally biased region" description="Basic and acidic residues" evidence="1">
    <location>
        <begin position="84"/>
        <end position="101"/>
    </location>
</feature>
<reference evidence="2 3" key="1">
    <citation type="submission" date="2018-11" db="EMBL/GenBank/DDBJ databases">
        <authorList>
            <consortium name="Pathogen Informatics"/>
        </authorList>
    </citation>
    <scope>NUCLEOTIDE SEQUENCE [LARGE SCALE GENOMIC DNA]</scope>
</reference>
<evidence type="ECO:0000256" key="1">
    <source>
        <dbReference type="SAM" id="MobiDB-lite"/>
    </source>
</evidence>
<organism evidence="2 3">
    <name type="scientific">Cylicostephanus goldi</name>
    <name type="common">Nematode worm</name>
    <dbReference type="NCBI Taxonomy" id="71465"/>
    <lineage>
        <taxon>Eukaryota</taxon>
        <taxon>Metazoa</taxon>
        <taxon>Ecdysozoa</taxon>
        <taxon>Nematoda</taxon>
        <taxon>Chromadorea</taxon>
        <taxon>Rhabditida</taxon>
        <taxon>Rhabditina</taxon>
        <taxon>Rhabditomorpha</taxon>
        <taxon>Strongyloidea</taxon>
        <taxon>Strongylidae</taxon>
        <taxon>Cylicostephanus</taxon>
    </lineage>
</organism>
<feature type="compositionally biased region" description="Low complexity" evidence="1">
    <location>
        <begin position="249"/>
        <end position="269"/>
    </location>
</feature>
<name>A0A3P7MVV3_CYLGO</name>
<dbReference type="Gene3D" id="2.60.40.150">
    <property type="entry name" value="C2 domain"/>
    <property type="match status" value="1"/>
</dbReference>
<dbReference type="AlphaFoldDB" id="A0A3P7MVV3"/>